<dbReference type="RefSeq" id="WP_224040036.1">
    <property type="nucleotide sequence ID" value="NZ_CAJZAH010000001.1"/>
</dbReference>
<name>A0ABN7Y490_9BURK</name>
<protein>
    <submittedName>
        <fullName evidence="6">Octopine catabolism/uptake operon regulatory protein OccR</fullName>
    </submittedName>
</protein>
<evidence type="ECO:0000256" key="4">
    <source>
        <dbReference type="ARBA" id="ARBA00023163"/>
    </source>
</evidence>
<evidence type="ECO:0000256" key="1">
    <source>
        <dbReference type="ARBA" id="ARBA00009437"/>
    </source>
</evidence>
<dbReference type="Gene3D" id="1.10.10.10">
    <property type="entry name" value="Winged helix-like DNA-binding domain superfamily/Winged helix DNA-binding domain"/>
    <property type="match status" value="1"/>
</dbReference>
<dbReference type="SUPFAM" id="SSF53850">
    <property type="entry name" value="Periplasmic binding protein-like II"/>
    <property type="match status" value="1"/>
</dbReference>
<reference evidence="6 7" key="1">
    <citation type="submission" date="2021-08" db="EMBL/GenBank/DDBJ databases">
        <authorList>
            <person name="Peeters C."/>
        </authorList>
    </citation>
    <scope>NUCLEOTIDE SEQUENCE [LARGE SCALE GENOMIC DNA]</scope>
    <source>
        <strain evidence="6 7">LMG 21510</strain>
    </source>
</reference>
<dbReference type="PANTHER" id="PTHR30427:SF1">
    <property type="entry name" value="TRANSCRIPTIONAL ACTIVATOR PROTEIN LYSR"/>
    <property type="match status" value="1"/>
</dbReference>
<keyword evidence="2" id="KW-0805">Transcription regulation</keyword>
<sequence>MNFKQIETFRAVMLTRSMTAAATQLHTSQPNISRVIAQLERESGFRLFERMAGRLMPTAEAEVLFRDVERAFVGLDSVRDSARAIRQFGAGTLRVGAVPAIAMSVMSPAILEFRKRYPDVPIAVHTSDSPTVAKWTATRFCDIGLVSYVADTPGVSAGLLRNENGVCIVPAQHRLAKKRRIVARDLDGEAFISLTHGDGTRALIDAAFVPDGRRLTLETPYAATICTMVGMGLGVSVVNPMVSRSLRLAGVKAIPFEPAIPFQSYVLRAQQHAAPAMAAAFLDCLQRVAGR</sequence>
<evidence type="ECO:0000256" key="2">
    <source>
        <dbReference type="ARBA" id="ARBA00023015"/>
    </source>
</evidence>
<organism evidence="6 7">
    <name type="scientific">Cupriavidus respiraculi</name>
    <dbReference type="NCBI Taxonomy" id="195930"/>
    <lineage>
        <taxon>Bacteria</taxon>
        <taxon>Pseudomonadati</taxon>
        <taxon>Pseudomonadota</taxon>
        <taxon>Betaproteobacteria</taxon>
        <taxon>Burkholderiales</taxon>
        <taxon>Burkholderiaceae</taxon>
        <taxon>Cupriavidus</taxon>
    </lineage>
</organism>
<accession>A0ABN7Y490</accession>
<evidence type="ECO:0000313" key="6">
    <source>
        <dbReference type="EMBL" id="CAG9168189.1"/>
    </source>
</evidence>
<evidence type="ECO:0000313" key="7">
    <source>
        <dbReference type="Proteomes" id="UP000721236"/>
    </source>
</evidence>
<dbReference type="InterPro" id="IPR036388">
    <property type="entry name" value="WH-like_DNA-bd_sf"/>
</dbReference>
<dbReference type="Gene3D" id="3.40.190.290">
    <property type="match status" value="1"/>
</dbReference>
<evidence type="ECO:0000256" key="3">
    <source>
        <dbReference type="ARBA" id="ARBA00023125"/>
    </source>
</evidence>
<gene>
    <name evidence="6" type="primary">occR</name>
    <name evidence="6" type="ORF">LMG21510_00989</name>
</gene>
<comment type="similarity">
    <text evidence="1">Belongs to the LysR transcriptional regulatory family.</text>
</comment>
<dbReference type="Pfam" id="PF00126">
    <property type="entry name" value="HTH_1"/>
    <property type="match status" value="1"/>
</dbReference>
<dbReference type="InterPro" id="IPR005119">
    <property type="entry name" value="LysR_subst-bd"/>
</dbReference>
<feature type="domain" description="HTH lysR-type" evidence="5">
    <location>
        <begin position="1"/>
        <end position="58"/>
    </location>
</feature>
<dbReference type="InterPro" id="IPR036390">
    <property type="entry name" value="WH_DNA-bd_sf"/>
</dbReference>
<dbReference type="PANTHER" id="PTHR30427">
    <property type="entry name" value="TRANSCRIPTIONAL ACTIVATOR PROTEIN LYSR"/>
    <property type="match status" value="1"/>
</dbReference>
<dbReference type="InterPro" id="IPR000847">
    <property type="entry name" value="LysR_HTH_N"/>
</dbReference>
<evidence type="ECO:0000259" key="5">
    <source>
        <dbReference type="PROSITE" id="PS50931"/>
    </source>
</evidence>
<keyword evidence="4" id="KW-0804">Transcription</keyword>
<proteinExistence type="inferred from homology"/>
<keyword evidence="7" id="KW-1185">Reference proteome</keyword>
<dbReference type="PRINTS" id="PR00039">
    <property type="entry name" value="HTHLYSR"/>
</dbReference>
<dbReference type="PROSITE" id="PS50931">
    <property type="entry name" value="HTH_LYSR"/>
    <property type="match status" value="1"/>
</dbReference>
<dbReference type="Pfam" id="PF03466">
    <property type="entry name" value="LysR_substrate"/>
    <property type="match status" value="1"/>
</dbReference>
<keyword evidence="3" id="KW-0238">DNA-binding</keyword>
<comment type="caution">
    <text evidence="6">The sequence shown here is derived from an EMBL/GenBank/DDBJ whole genome shotgun (WGS) entry which is preliminary data.</text>
</comment>
<dbReference type="SUPFAM" id="SSF46785">
    <property type="entry name" value="Winged helix' DNA-binding domain"/>
    <property type="match status" value="1"/>
</dbReference>
<dbReference type="EMBL" id="CAJZAH010000001">
    <property type="protein sequence ID" value="CAG9168189.1"/>
    <property type="molecule type" value="Genomic_DNA"/>
</dbReference>
<dbReference type="Proteomes" id="UP000721236">
    <property type="component" value="Unassembled WGS sequence"/>
</dbReference>